<feature type="compositionally biased region" description="Basic and acidic residues" evidence="1">
    <location>
        <begin position="54"/>
        <end position="65"/>
    </location>
</feature>
<evidence type="ECO:0000313" key="3">
    <source>
        <dbReference type="Proteomes" id="UP001054821"/>
    </source>
</evidence>
<dbReference type="EMBL" id="JAJFAZ020000004">
    <property type="protein sequence ID" value="KAI5335401.1"/>
    <property type="molecule type" value="Genomic_DNA"/>
</dbReference>
<gene>
    <name evidence="2" type="ORF">L3X38_025534</name>
</gene>
<keyword evidence="3" id="KW-1185">Reference proteome</keyword>
<sequence length="129" mass="14763">MARRDPNQESGPLIQKPQIPIMLGEYLPKVFFVRGPMETVHMTTCYQVDDEDALEGKSETHEEQKVSAQAEESPSHFNSEEAIQLPKAICIAMVKVLTDLNIHPSKIRRVERLEHESKTMLFVTRHLLP</sequence>
<reference evidence="2 3" key="1">
    <citation type="journal article" date="2022" name="G3 (Bethesda)">
        <title>Whole-genome sequence and methylome profiling of the almond [Prunus dulcis (Mill.) D.A. Webb] cultivar 'Nonpareil'.</title>
        <authorList>
            <person name="D'Amico-Willman K.M."/>
            <person name="Ouma W.Z."/>
            <person name="Meulia T."/>
            <person name="Sideli G.M."/>
            <person name="Gradziel T.M."/>
            <person name="Fresnedo-Ramirez J."/>
        </authorList>
    </citation>
    <scope>NUCLEOTIDE SEQUENCE [LARGE SCALE GENOMIC DNA]</scope>
    <source>
        <strain evidence="2">Clone GOH B32 T37-40</strain>
    </source>
</reference>
<comment type="caution">
    <text evidence="2">The sequence shown here is derived from an EMBL/GenBank/DDBJ whole genome shotgun (WGS) entry which is preliminary data.</text>
</comment>
<dbReference type="AlphaFoldDB" id="A0AAD4W4E5"/>
<organism evidence="2 3">
    <name type="scientific">Prunus dulcis</name>
    <name type="common">Almond</name>
    <name type="synonym">Amygdalus dulcis</name>
    <dbReference type="NCBI Taxonomy" id="3755"/>
    <lineage>
        <taxon>Eukaryota</taxon>
        <taxon>Viridiplantae</taxon>
        <taxon>Streptophyta</taxon>
        <taxon>Embryophyta</taxon>
        <taxon>Tracheophyta</taxon>
        <taxon>Spermatophyta</taxon>
        <taxon>Magnoliopsida</taxon>
        <taxon>eudicotyledons</taxon>
        <taxon>Gunneridae</taxon>
        <taxon>Pentapetalae</taxon>
        <taxon>rosids</taxon>
        <taxon>fabids</taxon>
        <taxon>Rosales</taxon>
        <taxon>Rosaceae</taxon>
        <taxon>Amygdaloideae</taxon>
        <taxon>Amygdaleae</taxon>
        <taxon>Prunus</taxon>
    </lineage>
</organism>
<feature type="region of interest" description="Disordered" evidence="1">
    <location>
        <begin position="51"/>
        <end position="79"/>
    </location>
</feature>
<accession>A0AAD4W4E5</accession>
<dbReference type="Proteomes" id="UP001054821">
    <property type="component" value="Chromosome 4"/>
</dbReference>
<evidence type="ECO:0000256" key="1">
    <source>
        <dbReference type="SAM" id="MobiDB-lite"/>
    </source>
</evidence>
<name>A0AAD4W4E5_PRUDU</name>
<proteinExistence type="predicted"/>
<protein>
    <submittedName>
        <fullName evidence="2">Uncharacterized protein</fullName>
    </submittedName>
</protein>
<feature type="compositionally biased region" description="Polar residues" evidence="1">
    <location>
        <begin position="66"/>
        <end position="77"/>
    </location>
</feature>
<evidence type="ECO:0000313" key="2">
    <source>
        <dbReference type="EMBL" id="KAI5335401.1"/>
    </source>
</evidence>